<proteinExistence type="predicted"/>
<dbReference type="PANTHER" id="PTHR34537">
    <property type="entry name" value="OS08G0459300 PROTEIN"/>
    <property type="match status" value="1"/>
</dbReference>
<keyword evidence="1" id="KW-0472">Membrane</keyword>
<keyword evidence="1" id="KW-1133">Transmembrane helix</keyword>
<dbReference type="PANTHER" id="PTHR34537:SF2">
    <property type="entry name" value="FERREDOXIN-LIKE PROTEIN"/>
    <property type="match status" value="1"/>
</dbReference>
<feature type="transmembrane region" description="Helical" evidence="1">
    <location>
        <begin position="209"/>
        <end position="228"/>
    </location>
</feature>
<evidence type="ECO:0000256" key="2">
    <source>
        <dbReference type="SAM" id="SignalP"/>
    </source>
</evidence>
<reference evidence="3" key="1">
    <citation type="submission" date="2023-05" db="EMBL/GenBank/DDBJ databases">
        <title>Nepenthes gracilis genome sequencing.</title>
        <authorList>
            <person name="Fukushima K."/>
        </authorList>
    </citation>
    <scope>NUCLEOTIDE SEQUENCE</scope>
    <source>
        <strain evidence="3">SING2019-196</strain>
    </source>
</reference>
<gene>
    <name evidence="3" type="ORF">Nepgr_019030</name>
</gene>
<sequence length="234" mass="25629">MKLGRICCCHFHLILLLGQLLLPALVSSKKHGNPANDIVDIINVNRTALKLPALNNSPGLGCMALQYAEECRDNCTGSNTLNCQLPEDDFTEVLAANCGVELPTFSTISGQIAWCESNHLKPSESFSRALILDKKSPYLLRNRTHTEVGVGLLRTHKGHFLWCVLFSSGQKNSSFVLEDLGQGIKQKEGCFSGTNISCSGAHKMMNGAVLWYSITLLVFAIALLEFIFDARITS</sequence>
<keyword evidence="4" id="KW-1185">Reference proteome</keyword>
<feature type="chain" id="PRO_5042074840" evidence="2">
    <location>
        <begin position="29"/>
        <end position="234"/>
    </location>
</feature>
<dbReference type="Gene3D" id="3.40.33.10">
    <property type="entry name" value="CAP"/>
    <property type="match status" value="1"/>
</dbReference>
<name>A0AAD3XUL5_NEPGR</name>
<organism evidence="3 4">
    <name type="scientific">Nepenthes gracilis</name>
    <name type="common">Slender pitcher plant</name>
    <dbReference type="NCBI Taxonomy" id="150966"/>
    <lineage>
        <taxon>Eukaryota</taxon>
        <taxon>Viridiplantae</taxon>
        <taxon>Streptophyta</taxon>
        <taxon>Embryophyta</taxon>
        <taxon>Tracheophyta</taxon>
        <taxon>Spermatophyta</taxon>
        <taxon>Magnoliopsida</taxon>
        <taxon>eudicotyledons</taxon>
        <taxon>Gunneridae</taxon>
        <taxon>Pentapetalae</taxon>
        <taxon>Caryophyllales</taxon>
        <taxon>Nepenthaceae</taxon>
        <taxon>Nepenthes</taxon>
    </lineage>
</organism>
<keyword evidence="1" id="KW-0812">Transmembrane</keyword>
<dbReference type="InterPro" id="IPR035940">
    <property type="entry name" value="CAP_sf"/>
</dbReference>
<comment type="caution">
    <text evidence="3">The sequence shown here is derived from an EMBL/GenBank/DDBJ whole genome shotgun (WGS) entry which is preliminary data.</text>
</comment>
<dbReference type="Proteomes" id="UP001279734">
    <property type="component" value="Unassembled WGS sequence"/>
</dbReference>
<evidence type="ECO:0000313" key="4">
    <source>
        <dbReference type="Proteomes" id="UP001279734"/>
    </source>
</evidence>
<dbReference type="EMBL" id="BSYO01000017">
    <property type="protein sequence ID" value="GMH17189.1"/>
    <property type="molecule type" value="Genomic_DNA"/>
</dbReference>
<evidence type="ECO:0000256" key="1">
    <source>
        <dbReference type="SAM" id="Phobius"/>
    </source>
</evidence>
<dbReference type="AlphaFoldDB" id="A0AAD3XUL5"/>
<accession>A0AAD3XUL5</accession>
<feature type="signal peptide" evidence="2">
    <location>
        <begin position="1"/>
        <end position="28"/>
    </location>
</feature>
<dbReference type="SUPFAM" id="SSF55797">
    <property type="entry name" value="PR-1-like"/>
    <property type="match status" value="1"/>
</dbReference>
<keyword evidence="2" id="KW-0732">Signal</keyword>
<evidence type="ECO:0000313" key="3">
    <source>
        <dbReference type="EMBL" id="GMH17189.1"/>
    </source>
</evidence>
<protein>
    <submittedName>
        <fullName evidence="3">Uncharacterized protein</fullName>
    </submittedName>
</protein>